<evidence type="ECO:0000313" key="2">
    <source>
        <dbReference type="EMBL" id="KAJ5197606.1"/>
    </source>
</evidence>
<organism evidence="2 3">
    <name type="scientific">Penicillium cf. viridicatum</name>
    <dbReference type="NCBI Taxonomy" id="2972119"/>
    <lineage>
        <taxon>Eukaryota</taxon>
        <taxon>Fungi</taxon>
        <taxon>Dikarya</taxon>
        <taxon>Ascomycota</taxon>
        <taxon>Pezizomycotina</taxon>
        <taxon>Eurotiomycetes</taxon>
        <taxon>Eurotiomycetidae</taxon>
        <taxon>Eurotiales</taxon>
        <taxon>Aspergillaceae</taxon>
        <taxon>Penicillium</taxon>
    </lineage>
</organism>
<reference evidence="2" key="1">
    <citation type="submission" date="2022-11" db="EMBL/GenBank/DDBJ databases">
        <authorList>
            <person name="Petersen C."/>
        </authorList>
    </citation>
    <scope>NUCLEOTIDE SEQUENCE</scope>
    <source>
        <strain evidence="2">IBT 20477</strain>
    </source>
</reference>
<evidence type="ECO:0000256" key="1">
    <source>
        <dbReference type="SAM" id="MobiDB-lite"/>
    </source>
</evidence>
<proteinExistence type="predicted"/>
<dbReference type="AlphaFoldDB" id="A0A9W9MC28"/>
<gene>
    <name evidence="2" type="ORF">N7449_008085</name>
</gene>
<keyword evidence="3" id="KW-1185">Reference proteome</keyword>
<accession>A0A9W9MC28</accession>
<reference evidence="2" key="2">
    <citation type="journal article" date="2023" name="IMA Fungus">
        <title>Comparative genomic study of the Penicillium genus elucidates a diverse pangenome and 15 lateral gene transfer events.</title>
        <authorList>
            <person name="Petersen C."/>
            <person name="Sorensen T."/>
            <person name="Nielsen M.R."/>
            <person name="Sondergaard T.E."/>
            <person name="Sorensen J.L."/>
            <person name="Fitzpatrick D.A."/>
            <person name="Frisvad J.C."/>
            <person name="Nielsen K.L."/>
        </authorList>
    </citation>
    <scope>NUCLEOTIDE SEQUENCE</scope>
    <source>
        <strain evidence="2">IBT 20477</strain>
    </source>
</reference>
<feature type="region of interest" description="Disordered" evidence="1">
    <location>
        <begin position="30"/>
        <end position="58"/>
    </location>
</feature>
<protein>
    <submittedName>
        <fullName evidence="2">Uncharacterized protein</fullName>
    </submittedName>
</protein>
<evidence type="ECO:0000313" key="3">
    <source>
        <dbReference type="Proteomes" id="UP001150942"/>
    </source>
</evidence>
<dbReference type="Proteomes" id="UP001150942">
    <property type="component" value="Unassembled WGS sequence"/>
</dbReference>
<comment type="caution">
    <text evidence="2">The sequence shown here is derived from an EMBL/GenBank/DDBJ whole genome shotgun (WGS) entry which is preliminary data.</text>
</comment>
<feature type="compositionally biased region" description="Polar residues" evidence="1">
    <location>
        <begin position="46"/>
        <end position="58"/>
    </location>
</feature>
<sequence>MLPTIAVWKFQRTSPSHFSAFDNHQSLSTPRLWATSDPNTEDDINSSRNGTNDPTRETQTLNTCHFRQHDNNKNRLLLLTAEHFPLDWVGTLKHGASIIELFCPSYS</sequence>
<dbReference type="EMBL" id="JAPQKQ010000005">
    <property type="protein sequence ID" value="KAJ5197606.1"/>
    <property type="molecule type" value="Genomic_DNA"/>
</dbReference>
<name>A0A9W9MC28_9EURO</name>
<dbReference type="OrthoDB" id="10356231at2759"/>